<protein>
    <submittedName>
        <fullName evidence="1">Uncharacterized protein</fullName>
    </submittedName>
</protein>
<dbReference type="OrthoDB" id="107110at2759"/>
<reference evidence="1 2" key="1">
    <citation type="submission" date="2014-04" db="EMBL/GenBank/DDBJ databases">
        <authorList>
            <consortium name="DOE Joint Genome Institute"/>
            <person name="Kuo A."/>
            <person name="Tarkka M."/>
            <person name="Buscot F."/>
            <person name="Kohler A."/>
            <person name="Nagy L.G."/>
            <person name="Floudas D."/>
            <person name="Copeland A."/>
            <person name="Barry K.W."/>
            <person name="Cichocki N."/>
            <person name="Veneault-Fourrey C."/>
            <person name="LaButti K."/>
            <person name="Lindquist E.A."/>
            <person name="Lipzen A."/>
            <person name="Lundell T."/>
            <person name="Morin E."/>
            <person name="Murat C."/>
            <person name="Sun H."/>
            <person name="Tunlid A."/>
            <person name="Henrissat B."/>
            <person name="Grigoriev I.V."/>
            <person name="Hibbett D.S."/>
            <person name="Martin F."/>
            <person name="Nordberg H.P."/>
            <person name="Cantor M.N."/>
            <person name="Hua S.X."/>
        </authorList>
    </citation>
    <scope>NUCLEOTIDE SEQUENCE [LARGE SCALE GENOMIC DNA]</scope>
    <source>
        <strain evidence="1 2">F 1598</strain>
    </source>
</reference>
<dbReference type="HOGENOM" id="CLU_1078135_0_0_1"/>
<proteinExistence type="predicted"/>
<name>A0A0C3EZ77_PILCF</name>
<dbReference type="EMBL" id="KN833097">
    <property type="protein sequence ID" value="KIM73021.1"/>
    <property type="molecule type" value="Genomic_DNA"/>
</dbReference>
<evidence type="ECO:0000313" key="1">
    <source>
        <dbReference type="EMBL" id="KIM73021.1"/>
    </source>
</evidence>
<accession>A0A0C3EZ77</accession>
<keyword evidence="2" id="KW-1185">Reference proteome</keyword>
<dbReference type="InParanoid" id="A0A0C3EZ77"/>
<dbReference type="AlphaFoldDB" id="A0A0C3EZ77"/>
<gene>
    <name evidence="1" type="ORF">PILCRDRAFT_734751</name>
</gene>
<reference evidence="2" key="2">
    <citation type="submission" date="2015-01" db="EMBL/GenBank/DDBJ databases">
        <title>Evolutionary Origins and Diversification of the Mycorrhizal Mutualists.</title>
        <authorList>
            <consortium name="DOE Joint Genome Institute"/>
            <consortium name="Mycorrhizal Genomics Consortium"/>
            <person name="Kohler A."/>
            <person name="Kuo A."/>
            <person name="Nagy L.G."/>
            <person name="Floudas D."/>
            <person name="Copeland A."/>
            <person name="Barry K.W."/>
            <person name="Cichocki N."/>
            <person name="Veneault-Fourrey C."/>
            <person name="LaButti K."/>
            <person name="Lindquist E.A."/>
            <person name="Lipzen A."/>
            <person name="Lundell T."/>
            <person name="Morin E."/>
            <person name="Murat C."/>
            <person name="Riley R."/>
            <person name="Ohm R."/>
            <person name="Sun H."/>
            <person name="Tunlid A."/>
            <person name="Henrissat B."/>
            <person name="Grigoriev I.V."/>
            <person name="Hibbett D.S."/>
            <person name="Martin F."/>
        </authorList>
    </citation>
    <scope>NUCLEOTIDE SEQUENCE [LARGE SCALE GENOMIC DNA]</scope>
    <source>
        <strain evidence="2">F 1598</strain>
    </source>
</reference>
<dbReference type="STRING" id="765440.A0A0C3EZ77"/>
<sequence length="229" mass="26010">MYSISNDFSHLSVGDLHASSEPSTTAVLARISVKRDDFTDEDHRPLDAKIMSAFSAFRKLNEEPDLSELLSRITTDKRLTWLKPDEAEELLDREPSIASVLRNGWQAGSFKAVRQLAILWPEVQEQPKRSVVTIEQQDDPSLRVQSLATEFSWTREYIGDASVELWNHIKNHYGSNEQVYANYLAIVQSSGMGKSRTVDEMSKRHFVIPMNLREADSTGRFIGDHLSLT</sequence>
<dbReference type="Proteomes" id="UP000054166">
    <property type="component" value="Unassembled WGS sequence"/>
</dbReference>
<evidence type="ECO:0000313" key="2">
    <source>
        <dbReference type="Proteomes" id="UP000054166"/>
    </source>
</evidence>
<organism evidence="1 2">
    <name type="scientific">Piloderma croceum (strain F 1598)</name>
    <dbReference type="NCBI Taxonomy" id="765440"/>
    <lineage>
        <taxon>Eukaryota</taxon>
        <taxon>Fungi</taxon>
        <taxon>Dikarya</taxon>
        <taxon>Basidiomycota</taxon>
        <taxon>Agaricomycotina</taxon>
        <taxon>Agaricomycetes</taxon>
        <taxon>Agaricomycetidae</taxon>
        <taxon>Atheliales</taxon>
        <taxon>Atheliaceae</taxon>
        <taxon>Piloderma</taxon>
    </lineage>
</organism>